<dbReference type="SUPFAM" id="SSF81606">
    <property type="entry name" value="PP2C-like"/>
    <property type="match status" value="1"/>
</dbReference>
<keyword evidence="8" id="KW-0904">Protein phosphatase</keyword>
<protein>
    <recommendedName>
        <fullName evidence="4">protein-serine/threonine phosphatase</fullName>
        <ecNumber evidence="4">3.1.3.16</ecNumber>
    </recommendedName>
</protein>
<evidence type="ECO:0000259" key="12">
    <source>
        <dbReference type="PROSITE" id="PS51746"/>
    </source>
</evidence>
<name>A0AAQ3NKW8_VIGMU</name>
<keyword evidence="5" id="KW-0479">Metal-binding</keyword>
<evidence type="ECO:0000256" key="4">
    <source>
        <dbReference type="ARBA" id="ARBA00013081"/>
    </source>
</evidence>
<dbReference type="Gene3D" id="3.60.40.10">
    <property type="entry name" value="PPM-type phosphatase domain"/>
    <property type="match status" value="1"/>
</dbReference>
<comment type="similarity">
    <text evidence="3">Belongs to the PP2C family.</text>
</comment>
<dbReference type="Pfam" id="PF00481">
    <property type="entry name" value="PP2C"/>
    <property type="match status" value="1"/>
</dbReference>
<feature type="domain" description="PPM-type phosphatase" evidence="12">
    <location>
        <begin position="98"/>
        <end position="390"/>
    </location>
</feature>
<keyword evidence="14" id="KW-1185">Reference proteome</keyword>
<evidence type="ECO:0000256" key="11">
    <source>
        <dbReference type="ARBA" id="ARBA00048336"/>
    </source>
</evidence>
<dbReference type="SMART" id="SM00332">
    <property type="entry name" value="PP2Cc"/>
    <property type="match status" value="1"/>
</dbReference>
<reference evidence="13 14" key="1">
    <citation type="journal article" date="2023" name="Life. Sci Alliance">
        <title>Evolutionary insights into 3D genome organization and epigenetic landscape of Vigna mungo.</title>
        <authorList>
            <person name="Junaid A."/>
            <person name="Singh B."/>
            <person name="Bhatia S."/>
        </authorList>
    </citation>
    <scope>NUCLEOTIDE SEQUENCE [LARGE SCALE GENOMIC DNA]</scope>
    <source>
        <strain evidence="13">Urdbean</strain>
    </source>
</reference>
<evidence type="ECO:0000256" key="1">
    <source>
        <dbReference type="ARBA" id="ARBA00001936"/>
    </source>
</evidence>
<comment type="cofactor">
    <cofactor evidence="2">
        <name>Mg(2+)</name>
        <dbReference type="ChEBI" id="CHEBI:18420"/>
    </cofactor>
</comment>
<dbReference type="CDD" id="cd00143">
    <property type="entry name" value="PP2Cc"/>
    <property type="match status" value="1"/>
</dbReference>
<organism evidence="13 14">
    <name type="scientific">Vigna mungo</name>
    <name type="common">Black gram</name>
    <name type="synonym">Phaseolus mungo</name>
    <dbReference type="NCBI Taxonomy" id="3915"/>
    <lineage>
        <taxon>Eukaryota</taxon>
        <taxon>Viridiplantae</taxon>
        <taxon>Streptophyta</taxon>
        <taxon>Embryophyta</taxon>
        <taxon>Tracheophyta</taxon>
        <taxon>Spermatophyta</taxon>
        <taxon>Magnoliopsida</taxon>
        <taxon>eudicotyledons</taxon>
        <taxon>Gunneridae</taxon>
        <taxon>Pentapetalae</taxon>
        <taxon>rosids</taxon>
        <taxon>fabids</taxon>
        <taxon>Fabales</taxon>
        <taxon>Fabaceae</taxon>
        <taxon>Papilionoideae</taxon>
        <taxon>50 kb inversion clade</taxon>
        <taxon>NPAAA clade</taxon>
        <taxon>indigoferoid/millettioid clade</taxon>
        <taxon>Phaseoleae</taxon>
        <taxon>Vigna</taxon>
    </lineage>
</organism>
<keyword evidence="6" id="KW-0378">Hydrolase</keyword>
<dbReference type="GO" id="GO:0004722">
    <property type="term" value="F:protein serine/threonine phosphatase activity"/>
    <property type="evidence" value="ECO:0007669"/>
    <property type="project" value="UniProtKB-EC"/>
</dbReference>
<dbReference type="Proteomes" id="UP001374535">
    <property type="component" value="Chromosome 5"/>
</dbReference>
<evidence type="ECO:0000256" key="2">
    <source>
        <dbReference type="ARBA" id="ARBA00001946"/>
    </source>
</evidence>
<dbReference type="GO" id="GO:0046872">
    <property type="term" value="F:metal ion binding"/>
    <property type="evidence" value="ECO:0007669"/>
    <property type="project" value="UniProtKB-KW"/>
</dbReference>
<dbReference type="InterPro" id="IPR015655">
    <property type="entry name" value="PP2C"/>
</dbReference>
<dbReference type="PROSITE" id="PS51746">
    <property type="entry name" value="PPM_2"/>
    <property type="match status" value="1"/>
</dbReference>
<evidence type="ECO:0000256" key="10">
    <source>
        <dbReference type="ARBA" id="ARBA00047761"/>
    </source>
</evidence>
<accession>A0AAQ3NKW8</accession>
<dbReference type="InterPro" id="IPR036457">
    <property type="entry name" value="PPM-type-like_dom_sf"/>
</dbReference>
<dbReference type="EMBL" id="CP144696">
    <property type="protein sequence ID" value="WVZ11232.1"/>
    <property type="molecule type" value="Genomic_DNA"/>
</dbReference>
<evidence type="ECO:0000256" key="8">
    <source>
        <dbReference type="ARBA" id="ARBA00022912"/>
    </source>
</evidence>
<comment type="cofactor">
    <cofactor evidence="1">
        <name>Mn(2+)</name>
        <dbReference type="ChEBI" id="CHEBI:29035"/>
    </cofactor>
</comment>
<proteinExistence type="inferred from homology"/>
<dbReference type="EC" id="3.1.3.16" evidence="4"/>
<evidence type="ECO:0000313" key="14">
    <source>
        <dbReference type="Proteomes" id="UP001374535"/>
    </source>
</evidence>
<evidence type="ECO:0000256" key="3">
    <source>
        <dbReference type="ARBA" id="ARBA00006702"/>
    </source>
</evidence>
<comment type="catalytic activity">
    <reaction evidence="10">
        <text>O-phospho-L-seryl-[protein] + H2O = L-seryl-[protein] + phosphate</text>
        <dbReference type="Rhea" id="RHEA:20629"/>
        <dbReference type="Rhea" id="RHEA-COMP:9863"/>
        <dbReference type="Rhea" id="RHEA-COMP:11604"/>
        <dbReference type="ChEBI" id="CHEBI:15377"/>
        <dbReference type="ChEBI" id="CHEBI:29999"/>
        <dbReference type="ChEBI" id="CHEBI:43474"/>
        <dbReference type="ChEBI" id="CHEBI:83421"/>
        <dbReference type="EC" id="3.1.3.16"/>
    </reaction>
</comment>
<dbReference type="GO" id="GO:0045926">
    <property type="term" value="P:negative regulation of growth"/>
    <property type="evidence" value="ECO:0007669"/>
    <property type="project" value="UniProtKB-ARBA"/>
</dbReference>
<evidence type="ECO:0000256" key="9">
    <source>
        <dbReference type="ARBA" id="ARBA00023211"/>
    </source>
</evidence>
<dbReference type="PANTHER" id="PTHR47992">
    <property type="entry name" value="PROTEIN PHOSPHATASE"/>
    <property type="match status" value="1"/>
</dbReference>
<comment type="catalytic activity">
    <reaction evidence="11">
        <text>O-phospho-L-threonyl-[protein] + H2O = L-threonyl-[protein] + phosphate</text>
        <dbReference type="Rhea" id="RHEA:47004"/>
        <dbReference type="Rhea" id="RHEA-COMP:11060"/>
        <dbReference type="Rhea" id="RHEA-COMP:11605"/>
        <dbReference type="ChEBI" id="CHEBI:15377"/>
        <dbReference type="ChEBI" id="CHEBI:30013"/>
        <dbReference type="ChEBI" id="CHEBI:43474"/>
        <dbReference type="ChEBI" id="CHEBI:61977"/>
        <dbReference type="EC" id="3.1.3.16"/>
    </reaction>
</comment>
<dbReference type="InterPro" id="IPR001932">
    <property type="entry name" value="PPM-type_phosphatase-like_dom"/>
</dbReference>
<sequence>MKELELVYQCTYTSFVSYVYGEELGVCITWNNDWNAVIMVLFPSFVNGLARTVSIKKEKNCKREDGRTAAEELAKEARKSELLLSSSGVVRSTKANNFASVFTNRGRKGVNQDRLLVWEEFGCQQDIMFCGVFDGHGPWGHFVAKRVKKLVPTILLCNWQENLAATSLDLDFKMEADRHIHGLNVWKQSYIKTYAAVDQDLKQQTGFDSFLSGTTALTIIKQGEYLITANIGDSRAVLATASEDGTLTPHQLTTDFKPNLPQEAERITQCRGQVFSLEDEPGVYRVWMPNGKPPGLAISRALGDHCMKEFGLISVPDVTQTKITTRDQFVILATDGVWDVISNQEAVEIVSATPHKEKAAQKLVKCAIREWKRKKSGIAMDDMSAICLFFHSFPSQKLPAIKTVD</sequence>
<keyword evidence="9" id="KW-0464">Manganese</keyword>
<dbReference type="GO" id="GO:0009414">
    <property type="term" value="P:response to water deprivation"/>
    <property type="evidence" value="ECO:0007669"/>
    <property type="project" value="UniProtKB-ARBA"/>
</dbReference>
<gene>
    <name evidence="13" type="ORF">V8G54_015762</name>
</gene>
<evidence type="ECO:0000256" key="7">
    <source>
        <dbReference type="ARBA" id="ARBA00022842"/>
    </source>
</evidence>
<keyword evidence="7" id="KW-0460">Magnesium</keyword>
<dbReference type="AlphaFoldDB" id="A0AAQ3NKW8"/>
<evidence type="ECO:0000256" key="5">
    <source>
        <dbReference type="ARBA" id="ARBA00022723"/>
    </source>
</evidence>
<dbReference type="FunFam" id="3.60.40.10:FF:000038">
    <property type="entry name" value="Probable protein phosphatase 2C 34"/>
    <property type="match status" value="1"/>
</dbReference>
<evidence type="ECO:0000256" key="6">
    <source>
        <dbReference type="ARBA" id="ARBA00022801"/>
    </source>
</evidence>
<evidence type="ECO:0000313" key="13">
    <source>
        <dbReference type="EMBL" id="WVZ11232.1"/>
    </source>
</evidence>